<feature type="compositionally biased region" description="Low complexity" evidence="4">
    <location>
        <begin position="255"/>
        <end position="269"/>
    </location>
</feature>
<dbReference type="InterPro" id="IPR001357">
    <property type="entry name" value="BRCT_dom"/>
</dbReference>
<organism evidence="7 8">
    <name type="scientific">Emiliania huxleyi (strain CCMP1516)</name>
    <dbReference type="NCBI Taxonomy" id="280463"/>
    <lineage>
        <taxon>Eukaryota</taxon>
        <taxon>Haptista</taxon>
        <taxon>Haptophyta</taxon>
        <taxon>Prymnesiophyceae</taxon>
        <taxon>Isochrysidales</taxon>
        <taxon>Noelaerhabdaceae</taxon>
        <taxon>Emiliania</taxon>
    </lineage>
</organism>
<keyword evidence="8" id="KW-1185">Reference proteome</keyword>
<dbReference type="Gene3D" id="3.40.50.10190">
    <property type="entry name" value="BRCT domain"/>
    <property type="match status" value="1"/>
</dbReference>
<evidence type="ECO:0008006" key="9">
    <source>
        <dbReference type="Google" id="ProtNLM"/>
    </source>
</evidence>
<feature type="region of interest" description="Disordered" evidence="4">
    <location>
        <begin position="1"/>
        <end position="26"/>
    </location>
</feature>
<dbReference type="InterPro" id="IPR000253">
    <property type="entry name" value="FHA_dom"/>
</dbReference>
<evidence type="ECO:0000259" key="6">
    <source>
        <dbReference type="PROSITE" id="PS50172"/>
    </source>
</evidence>
<feature type="domain" description="BRCT" evidence="6">
    <location>
        <begin position="154"/>
        <end position="233"/>
    </location>
</feature>
<dbReference type="HOGENOM" id="CLU_633776_0_0_1"/>
<dbReference type="InterPro" id="IPR036420">
    <property type="entry name" value="BRCT_dom_sf"/>
</dbReference>
<dbReference type="InterPro" id="IPR008984">
    <property type="entry name" value="SMAD_FHA_dom_sf"/>
</dbReference>
<reference evidence="7" key="2">
    <citation type="submission" date="2024-10" db="UniProtKB">
        <authorList>
            <consortium name="EnsemblProtists"/>
        </authorList>
    </citation>
    <scope>IDENTIFICATION</scope>
</reference>
<dbReference type="EnsemblProtists" id="EOD37145">
    <property type="protein sequence ID" value="EOD37145"/>
    <property type="gene ID" value="EMIHUDRAFT_225837"/>
</dbReference>
<evidence type="ECO:0000313" key="7">
    <source>
        <dbReference type="EnsemblProtists" id="EOD37145"/>
    </source>
</evidence>
<dbReference type="Gene3D" id="2.60.200.20">
    <property type="match status" value="1"/>
</dbReference>
<name>A0A0D3KN10_EMIH1</name>
<evidence type="ECO:0000256" key="4">
    <source>
        <dbReference type="SAM" id="MobiDB-lite"/>
    </source>
</evidence>
<proteinExistence type="predicted"/>
<sequence length="433" mass="46941">MPKRDRQPEHWGSLVPHNSMHGRRPVPLSRSTVVIGKGGDVRAPSNPHLSRHHIRLEREGDGSVYATHLSALNSTWLNGKRLEHDRRTLVEPCAGNAPYSLRGEAPDAPLLFVSVPNAASARAACEEGKLNGWCGWSLRLERAGDCVAAPERRAKETIFRGVRLLLAARLGDTLRELQEEVVRRGGGEVVSDVREATHLALESNRRPSELACLAALPEAEWPRLVTKDWVGQCSKVLSADGSRTDVLRKHLHPSAVAAAREPASPEASVGPEPGGARPTRSSCNLCQWVGGGGGPAGAQGLAGPSALSEPPASDAFFVRDPPSPPLEFKRAKEKARGDKKAGTSAKSSHSRAWGDSRERNALRHHCALAEPYKKAEDDERLSEEVWIATEKFDGVRMVSDPPHGCTTRSGKNHFWPPPSFLALLPQARLHGAH</sequence>
<keyword evidence="3" id="KW-0131">Cell cycle</keyword>
<evidence type="ECO:0000256" key="1">
    <source>
        <dbReference type="ARBA" id="ARBA00004286"/>
    </source>
</evidence>
<feature type="region of interest" description="Disordered" evidence="4">
    <location>
        <begin position="255"/>
        <end position="281"/>
    </location>
</feature>
<dbReference type="PROSITE" id="PS50006">
    <property type="entry name" value="FHA_DOMAIN"/>
    <property type="match status" value="1"/>
</dbReference>
<feature type="region of interest" description="Disordered" evidence="4">
    <location>
        <begin position="296"/>
        <end position="357"/>
    </location>
</feature>
<protein>
    <recommendedName>
        <fullName evidence="9">FHA domain-containing protein</fullName>
    </recommendedName>
</protein>
<dbReference type="GO" id="GO:0005694">
    <property type="term" value="C:chromosome"/>
    <property type="evidence" value="ECO:0007669"/>
    <property type="project" value="UniProtKB-SubCell"/>
</dbReference>
<dbReference type="PROSITE" id="PS50172">
    <property type="entry name" value="BRCT"/>
    <property type="match status" value="1"/>
</dbReference>
<dbReference type="Pfam" id="PF00498">
    <property type="entry name" value="FHA"/>
    <property type="match status" value="1"/>
</dbReference>
<comment type="subcellular location">
    <subcellularLocation>
        <location evidence="1">Chromosome</location>
    </subcellularLocation>
</comment>
<dbReference type="KEGG" id="ehx:EMIHUDRAFT_225837"/>
<dbReference type="GeneID" id="17282415"/>
<evidence type="ECO:0000256" key="3">
    <source>
        <dbReference type="ARBA" id="ARBA00023306"/>
    </source>
</evidence>
<dbReference type="CDD" id="cd00060">
    <property type="entry name" value="FHA"/>
    <property type="match status" value="1"/>
</dbReference>
<feature type="compositionally biased region" description="Basic and acidic residues" evidence="4">
    <location>
        <begin position="327"/>
        <end position="341"/>
    </location>
</feature>
<dbReference type="PaxDb" id="2903-EOD37145"/>
<feature type="compositionally biased region" description="Low complexity" evidence="4">
    <location>
        <begin position="298"/>
        <end position="308"/>
    </location>
</feature>
<dbReference type="SUPFAM" id="SSF52113">
    <property type="entry name" value="BRCT domain"/>
    <property type="match status" value="1"/>
</dbReference>
<keyword evidence="2" id="KW-0158">Chromosome</keyword>
<evidence type="ECO:0000313" key="8">
    <source>
        <dbReference type="Proteomes" id="UP000013827"/>
    </source>
</evidence>
<dbReference type="AlphaFoldDB" id="A0A0D3KN10"/>
<evidence type="ECO:0000256" key="2">
    <source>
        <dbReference type="ARBA" id="ARBA00022454"/>
    </source>
</evidence>
<evidence type="ECO:0000259" key="5">
    <source>
        <dbReference type="PROSITE" id="PS50006"/>
    </source>
</evidence>
<dbReference type="RefSeq" id="XP_005789574.1">
    <property type="nucleotide sequence ID" value="XM_005789517.1"/>
</dbReference>
<dbReference type="Proteomes" id="UP000013827">
    <property type="component" value="Unassembled WGS sequence"/>
</dbReference>
<dbReference type="SUPFAM" id="SSF49879">
    <property type="entry name" value="SMAD/FHA domain"/>
    <property type="match status" value="1"/>
</dbReference>
<feature type="domain" description="FHA" evidence="5">
    <location>
        <begin position="26"/>
        <end position="82"/>
    </location>
</feature>
<accession>A0A0D3KN10</accession>
<reference evidence="8" key="1">
    <citation type="journal article" date="2013" name="Nature">
        <title>Pan genome of the phytoplankton Emiliania underpins its global distribution.</title>
        <authorList>
            <person name="Read B.A."/>
            <person name="Kegel J."/>
            <person name="Klute M.J."/>
            <person name="Kuo A."/>
            <person name="Lefebvre S.C."/>
            <person name="Maumus F."/>
            <person name="Mayer C."/>
            <person name="Miller J."/>
            <person name="Monier A."/>
            <person name="Salamov A."/>
            <person name="Young J."/>
            <person name="Aguilar M."/>
            <person name="Claverie J.M."/>
            <person name="Frickenhaus S."/>
            <person name="Gonzalez K."/>
            <person name="Herman E.K."/>
            <person name="Lin Y.C."/>
            <person name="Napier J."/>
            <person name="Ogata H."/>
            <person name="Sarno A.F."/>
            <person name="Shmutz J."/>
            <person name="Schroeder D."/>
            <person name="de Vargas C."/>
            <person name="Verret F."/>
            <person name="von Dassow P."/>
            <person name="Valentin K."/>
            <person name="Van de Peer Y."/>
            <person name="Wheeler G."/>
            <person name="Dacks J.B."/>
            <person name="Delwiche C.F."/>
            <person name="Dyhrman S.T."/>
            <person name="Glockner G."/>
            <person name="John U."/>
            <person name="Richards T."/>
            <person name="Worden A.Z."/>
            <person name="Zhang X."/>
            <person name="Grigoriev I.V."/>
            <person name="Allen A.E."/>
            <person name="Bidle K."/>
            <person name="Borodovsky M."/>
            <person name="Bowler C."/>
            <person name="Brownlee C."/>
            <person name="Cock J.M."/>
            <person name="Elias M."/>
            <person name="Gladyshev V.N."/>
            <person name="Groth M."/>
            <person name="Guda C."/>
            <person name="Hadaegh A."/>
            <person name="Iglesias-Rodriguez M.D."/>
            <person name="Jenkins J."/>
            <person name="Jones B.M."/>
            <person name="Lawson T."/>
            <person name="Leese F."/>
            <person name="Lindquist E."/>
            <person name="Lobanov A."/>
            <person name="Lomsadze A."/>
            <person name="Malik S.B."/>
            <person name="Marsh M.E."/>
            <person name="Mackinder L."/>
            <person name="Mock T."/>
            <person name="Mueller-Roeber B."/>
            <person name="Pagarete A."/>
            <person name="Parker M."/>
            <person name="Probert I."/>
            <person name="Quesneville H."/>
            <person name="Raines C."/>
            <person name="Rensing S.A."/>
            <person name="Riano-Pachon D.M."/>
            <person name="Richier S."/>
            <person name="Rokitta S."/>
            <person name="Shiraiwa Y."/>
            <person name="Soanes D.M."/>
            <person name="van der Giezen M."/>
            <person name="Wahlund T.M."/>
            <person name="Williams B."/>
            <person name="Wilson W."/>
            <person name="Wolfe G."/>
            <person name="Wurch L.L."/>
        </authorList>
    </citation>
    <scope>NUCLEOTIDE SEQUENCE</scope>
</reference>